<evidence type="ECO:0000256" key="1">
    <source>
        <dbReference type="ARBA" id="ARBA00022741"/>
    </source>
</evidence>
<dbReference type="Pfam" id="PF00158">
    <property type="entry name" value="Sigma54_activat"/>
    <property type="match status" value="1"/>
</dbReference>
<dbReference type="PROSITE" id="PS00675">
    <property type="entry name" value="SIGMA54_INTERACT_1"/>
    <property type="match status" value="1"/>
</dbReference>
<dbReference type="SUPFAM" id="SSF52540">
    <property type="entry name" value="P-loop containing nucleoside triphosphate hydrolases"/>
    <property type="match status" value="1"/>
</dbReference>
<dbReference type="InterPro" id="IPR009057">
    <property type="entry name" value="Homeodomain-like_sf"/>
</dbReference>
<protein>
    <submittedName>
        <fullName evidence="9">Sigma-54 dependent transcriptional regulator</fullName>
    </submittedName>
</protein>
<dbReference type="Pfam" id="PF02954">
    <property type="entry name" value="HTH_8"/>
    <property type="match status" value="1"/>
</dbReference>
<evidence type="ECO:0000259" key="7">
    <source>
        <dbReference type="PROSITE" id="PS50045"/>
    </source>
</evidence>
<keyword evidence="4" id="KW-0238">DNA-binding</keyword>
<evidence type="ECO:0000256" key="3">
    <source>
        <dbReference type="ARBA" id="ARBA00023015"/>
    </source>
</evidence>
<dbReference type="InterPro" id="IPR002078">
    <property type="entry name" value="Sigma_54_int"/>
</dbReference>
<dbReference type="PROSITE" id="PS00676">
    <property type="entry name" value="SIGMA54_INTERACT_2"/>
    <property type="match status" value="1"/>
</dbReference>
<proteinExistence type="predicted"/>
<keyword evidence="3" id="KW-0805">Transcription regulation</keyword>
<feature type="modified residue" description="4-aspartylphosphate" evidence="6">
    <location>
        <position position="55"/>
    </location>
</feature>
<feature type="domain" description="Response regulatory" evidence="8">
    <location>
        <begin position="6"/>
        <end position="120"/>
    </location>
</feature>
<gene>
    <name evidence="9" type="ORF">QM524_20700</name>
</gene>
<dbReference type="InterPro" id="IPR025943">
    <property type="entry name" value="Sigma_54_int_dom_ATP-bd_2"/>
</dbReference>
<dbReference type="InterPro" id="IPR058031">
    <property type="entry name" value="AAA_lid_NorR"/>
</dbReference>
<evidence type="ECO:0000256" key="6">
    <source>
        <dbReference type="PROSITE-ProRule" id="PRU00169"/>
    </source>
</evidence>
<dbReference type="Gene3D" id="1.10.8.60">
    <property type="match status" value="1"/>
</dbReference>
<dbReference type="SMART" id="SM00448">
    <property type="entry name" value="REC"/>
    <property type="match status" value="1"/>
</dbReference>
<dbReference type="InterPro" id="IPR003593">
    <property type="entry name" value="AAA+_ATPase"/>
</dbReference>
<dbReference type="Proteomes" id="UP001236507">
    <property type="component" value="Unassembled WGS sequence"/>
</dbReference>
<dbReference type="InterPro" id="IPR011006">
    <property type="entry name" value="CheY-like_superfamily"/>
</dbReference>
<dbReference type="PRINTS" id="PR01590">
    <property type="entry name" value="HTHFIS"/>
</dbReference>
<name>A0ABT6YDJ4_9BACT</name>
<keyword evidence="5" id="KW-0804">Transcription</keyword>
<dbReference type="RefSeq" id="WP_283346019.1">
    <property type="nucleotide sequence ID" value="NZ_JASHIF010000021.1"/>
</dbReference>
<dbReference type="PANTHER" id="PTHR32071">
    <property type="entry name" value="TRANSCRIPTIONAL REGULATORY PROTEIN"/>
    <property type="match status" value="1"/>
</dbReference>
<dbReference type="Gene3D" id="3.40.50.2300">
    <property type="match status" value="1"/>
</dbReference>
<dbReference type="InterPro" id="IPR002197">
    <property type="entry name" value="HTH_Fis"/>
</dbReference>
<dbReference type="Gene3D" id="3.40.50.300">
    <property type="entry name" value="P-loop containing nucleotide triphosphate hydrolases"/>
    <property type="match status" value="1"/>
</dbReference>
<evidence type="ECO:0000313" key="9">
    <source>
        <dbReference type="EMBL" id="MDI9861652.1"/>
    </source>
</evidence>
<evidence type="ECO:0000256" key="4">
    <source>
        <dbReference type="ARBA" id="ARBA00023125"/>
    </source>
</evidence>
<dbReference type="EMBL" id="JASHIF010000021">
    <property type="protein sequence ID" value="MDI9861652.1"/>
    <property type="molecule type" value="Genomic_DNA"/>
</dbReference>
<sequence length="444" mass="49843">MESKGVVLIIDDEKQLRGLLKRIVELEDYTVFEAGDLKSAWQMLERQPIQVVMSDVKLPDGNGVDFTAKLKSQYPHLEIIVMTAYGTIQDGVKAMKNGAFDYLVKGDDNEKMIPMLDLAMQKAKQTNRSEASLTGFDKVIGKTSIIENAVNMAKRVAQTSTTVLLTGETGTGKEVFAQAIHEASARHNESFVAINCAAFSREILESELFGHKAGAFTGALKDKKGLFEVAHKGTIFLDEIGEMSLDLQAKLLRVLESGTFLRVGDTKEVKVDVRVISATNRDLEKESQTGHFRLDLYYRLSVFQISLPALRERKTDITLLSKHFIKDLSKKYGFQQVTMTPEFQQILENYTWPGNIRELKNVIERALILQNNGQLQKDCLPPNLIHHTQADAPSGLDLQSVEKFHIEKVLQHTKGNKTETARLLNIGLTTLYRKMEEYGIALKL</sequence>
<dbReference type="InterPro" id="IPR025944">
    <property type="entry name" value="Sigma_54_int_dom_CS"/>
</dbReference>
<keyword evidence="1" id="KW-0547">Nucleotide-binding</keyword>
<comment type="caution">
    <text evidence="9">The sequence shown here is derived from an EMBL/GenBank/DDBJ whole genome shotgun (WGS) entry which is preliminary data.</text>
</comment>
<dbReference type="InterPro" id="IPR027417">
    <property type="entry name" value="P-loop_NTPase"/>
</dbReference>
<dbReference type="Gene3D" id="1.10.10.60">
    <property type="entry name" value="Homeodomain-like"/>
    <property type="match status" value="1"/>
</dbReference>
<organism evidence="9 10">
    <name type="scientific">Flectobacillus roseus</name>
    <dbReference type="NCBI Taxonomy" id="502259"/>
    <lineage>
        <taxon>Bacteria</taxon>
        <taxon>Pseudomonadati</taxon>
        <taxon>Bacteroidota</taxon>
        <taxon>Cytophagia</taxon>
        <taxon>Cytophagales</taxon>
        <taxon>Flectobacillaceae</taxon>
        <taxon>Flectobacillus</taxon>
    </lineage>
</organism>
<dbReference type="PROSITE" id="PS50045">
    <property type="entry name" value="SIGMA54_INTERACT_4"/>
    <property type="match status" value="1"/>
</dbReference>
<dbReference type="PROSITE" id="PS00688">
    <property type="entry name" value="SIGMA54_INTERACT_3"/>
    <property type="match status" value="1"/>
</dbReference>
<dbReference type="PROSITE" id="PS50110">
    <property type="entry name" value="RESPONSE_REGULATORY"/>
    <property type="match status" value="1"/>
</dbReference>
<dbReference type="InterPro" id="IPR001789">
    <property type="entry name" value="Sig_transdc_resp-reg_receiver"/>
</dbReference>
<dbReference type="CDD" id="cd00156">
    <property type="entry name" value="REC"/>
    <property type="match status" value="1"/>
</dbReference>
<dbReference type="SUPFAM" id="SSF46689">
    <property type="entry name" value="Homeodomain-like"/>
    <property type="match status" value="1"/>
</dbReference>
<dbReference type="Pfam" id="PF00072">
    <property type="entry name" value="Response_reg"/>
    <property type="match status" value="1"/>
</dbReference>
<evidence type="ECO:0000313" key="10">
    <source>
        <dbReference type="Proteomes" id="UP001236507"/>
    </source>
</evidence>
<evidence type="ECO:0000256" key="2">
    <source>
        <dbReference type="ARBA" id="ARBA00022840"/>
    </source>
</evidence>
<dbReference type="PANTHER" id="PTHR32071:SF121">
    <property type="entry name" value="SIGMA L-DEPENDENT TRANSCRIPTIONAL REGULATOR YQIR-RELATED"/>
    <property type="match status" value="1"/>
</dbReference>
<dbReference type="Pfam" id="PF25601">
    <property type="entry name" value="AAA_lid_14"/>
    <property type="match status" value="1"/>
</dbReference>
<keyword evidence="6" id="KW-0597">Phosphoprotein</keyword>
<keyword evidence="10" id="KW-1185">Reference proteome</keyword>
<keyword evidence="2" id="KW-0067">ATP-binding</keyword>
<evidence type="ECO:0000259" key="8">
    <source>
        <dbReference type="PROSITE" id="PS50110"/>
    </source>
</evidence>
<reference evidence="9 10" key="1">
    <citation type="submission" date="2023-05" db="EMBL/GenBank/DDBJ databases">
        <title>Novel species of genus Flectobacillus isolated from stream in China.</title>
        <authorList>
            <person name="Lu H."/>
        </authorList>
    </citation>
    <scope>NUCLEOTIDE SEQUENCE [LARGE SCALE GENOMIC DNA]</scope>
    <source>
        <strain evidence="9 10">KCTC 42575</strain>
    </source>
</reference>
<evidence type="ECO:0000256" key="5">
    <source>
        <dbReference type="ARBA" id="ARBA00023163"/>
    </source>
</evidence>
<dbReference type="SUPFAM" id="SSF52172">
    <property type="entry name" value="CheY-like"/>
    <property type="match status" value="1"/>
</dbReference>
<dbReference type="InterPro" id="IPR025662">
    <property type="entry name" value="Sigma_54_int_dom_ATP-bd_1"/>
</dbReference>
<dbReference type="SMART" id="SM00382">
    <property type="entry name" value="AAA"/>
    <property type="match status" value="1"/>
</dbReference>
<dbReference type="CDD" id="cd00009">
    <property type="entry name" value="AAA"/>
    <property type="match status" value="1"/>
</dbReference>
<accession>A0ABT6YDJ4</accession>
<feature type="domain" description="Sigma-54 factor interaction" evidence="7">
    <location>
        <begin position="139"/>
        <end position="368"/>
    </location>
</feature>